<dbReference type="PANTHER" id="PTHR37291:SF1">
    <property type="entry name" value="TYPE IV METHYL-DIRECTED RESTRICTION ENZYME ECOKMCRB SUBUNIT"/>
    <property type="match status" value="1"/>
</dbReference>
<dbReference type="Pfam" id="PF07728">
    <property type="entry name" value="AAA_5"/>
    <property type="match status" value="1"/>
</dbReference>
<organism evidence="2 3">
    <name type="scientific">Fundicoccus ignavus</name>
    <dbReference type="NCBI Taxonomy" id="2664442"/>
    <lineage>
        <taxon>Bacteria</taxon>
        <taxon>Bacillati</taxon>
        <taxon>Bacillota</taxon>
        <taxon>Bacilli</taxon>
        <taxon>Lactobacillales</taxon>
        <taxon>Aerococcaceae</taxon>
        <taxon>Fundicoccus</taxon>
    </lineage>
</organism>
<dbReference type="RefSeq" id="WP_153832195.1">
    <property type="nucleotide sequence ID" value="NZ_WJQT01000006.1"/>
</dbReference>
<feature type="domain" description="ATPase dynein-related AAA" evidence="1">
    <location>
        <begin position="332"/>
        <end position="509"/>
    </location>
</feature>
<evidence type="ECO:0000313" key="2">
    <source>
        <dbReference type="EMBL" id="MRJ47112.1"/>
    </source>
</evidence>
<dbReference type="InterPro" id="IPR011704">
    <property type="entry name" value="ATPase_dyneun-rel_AAA"/>
</dbReference>
<dbReference type="InterPro" id="IPR027417">
    <property type="entry name" value="P-loop_NTPase"/>
</dbReference>
<accession>A0A844C1W2</accession>
<comment type="caution">
    <text evidence="2">The sequence shown here is derived from an EMBL/GenBank/DDBJ whole genome shotgun (WGS) entry which is preliminary data.</text>
</comment>
<proteinExistence type="predicted"/>
<sequence length="656" mass="76976">MSSWLSGEELDLLNKVFDDPEIVPKNRKGGLKLRNLSFFTSDTKAFQSIVNNLWILNNGEELTHAQYYNALRFSGLIDSDNNIDVFGQLIIKTLEENHEILNLIHKTSGLTPEENAMREKYRMQVELIIFLAVNYKYLYNRDAELTSYEVINNLTYFKLNVRDTINEPSSKDIELSKLLNFNNDDLFLVLQGINFQGFEIKKLLHLNEKISDFIQIYIEKYDSIKEAKTTSEDERKIFNSINYYSTQYQKDIRFRAKYAILSSILYEYIIQENIIYKEVFKGRNITELIEELDIQYIIDFYRNLVGIEVNNDNINFPIKFDSDLKSEFPKNLIYFGAPGTGKSFELEEARKELLLDKEDYERVTFHPEYSYGSFVGAYKPIPTLDKNGDETISYDYVPGPFMRMYVKAIENLNNDHEETKPFLLIIEEINRANTAAVFGDVFQLLDRKKGVSEYPIQTSEDVKKYLVKKLKGTPNHFREIKLPDNLFIWATMNSADQGVYALDTAFKRRWSFKYIDIDENEEKVQNLYIELGSGSNAREIEWNKLRVAINNYLTRNKVNEDKLLGPFFINVLELEEKKSSLLSGKRSINKVKFEEVFKNKVLMYLFEDAAKQRQGIFSGINDEDKRFSHIYKQFDQIGIEIFHEEIRNEVLGLNRR</sequence>
<dbReference type="GO" id="GO:0005524">
    <property type="term" value="F:ATP binding"/>
    <property type="evidence" value="ECO:0007669"/>
    <property type="project" value="InterPro"/>
</dbReference>
<gene>
    <name evidence="2" type="ORF">GF867_06005</name>
</gene>
<dbReference type="PANTHER" id="PTHR37291">
    <property type="entry name" value="5-METHYLCYTOSINE-SPECIFIC RESTRICTION ENZYME B"/>
    <property type="match status" value="1"/>
</dbReference>
<reference evidence="2 3" key="1">
    <citation type="submission" date="2019-11" db="EMBL/GenBank/DDBJ databases">
        <title>Characterisation of Fundicoccus ignavus gen. nov. sp. nov., a novel genus of the family Aerococcaceae from bulk tank milk.</title>
        <authorList>
            <person name="Siebert A."/>
            <person name="Huptas C."/>
            <person name="Wenning M."/>
            <person name="Scherer S."/>
            <person name="Doll E.V."/>
        </authorList>
    </citation>
    <scope>NUCLEOTIDE SEQUENCE [LARGE SCALE GENOMIC DNA]</scope>
    <source>
        <strain evidence="2 3">DSM 109652</strain>
    </source>
</reference>
<dbReference type="AlphaFoldDB" id="A0A844C1W2"/>
<dbReference type="GO" id="GO:0016887">
    <property type="term" value="F:ATP hydrolysis activity"/>
    <property type="evidence" value="ECO:0007669"/>
    <property type="project" value="InterPro"/>
</dbReference>
<dbReference type="Gene3D" id="3.40.50.300">
    <property type="entry name" value="P-loop containing nucleotide triphosphate hydrolases"/>
    <property type="match status" value="1"/>
</dbReference>
<dbReference type="Proteomes" id="UP000440066">
    <property type="component" value="Unassembled WGS sequence"/>
</dbReference>
<dbReference type="InterPro" id="IPR052934">
    <property type="entry name" value="Methyl-DNA_Rec/Restrict_Enz"/>
</dbReference>
<dbReference type="SUPFAM" id="SSF52540">
    <property type="entry name" value="P-loop containing nucleoside triphosphate hydrolases"/>
    <property type="match status" value="1"/>
</dbReference>
<evidence type="ECO:0000259" key="1">
    <source>
        <dbReference type="Pfam" id="PF07728"/>
    </source>
</evidence>
<evidence type="ECO:0000313" key="3">
    <source>
        <dbReference type="Proteomes" id="UP000440066"/>
    </source>
</evidence>
<protein>
    <submittedName>
        <fullName evidence="2">AAA domain-containing protein</fullName>
    </submittedName>
</protein>
<dbReference type="EMBL" id="WJQT01000006">
    <property type="protein sequence ID" value="MRJ47112.1"/>
    <property type="molecule type" value="Genomic_DNA"/>
</dbReference>
<name>A0A844C1W2_9LACT</name>